<organism evidence="2 3">
    <name type="scientific">Gigaspora margarita</name>
    <dbReference type="NCBI Taxonomy" id="4874"/>
    <lineage>
        <taxon>Eukaryota</taxon>
        <taxon>Fungi</taxon>
        <taxon>Fungi incertae sedis</taxon>
        <taxon>Mucoromycota</taxon>
        <taxon>Glomeromycotina</taxon>
        <taxon>Glomeromycetes</taxon>
        <taxon>Diversisporales</taxon>
        <taxon>Gigasporaceae</taxon>
        <taxon>Gigaspora</taxon>
    </lineage>
</organism>
<reference evidence="2 3" key="1">
    <citation type="submission" date="2021-06" db="EMBL/GenBank/DDBJ databases">
        <authorList>
            <person name="Kallberg Y."/>
            <person name="Tangrot J."/>
            <person name="Rosling A."/>
        </authorList>
    </citation>
    <scope>NUCLEOTIDE SEQUENCE [LARGE SCALE GENOMIC DNA]</scope>
    <source>
        <strain evidence="2 3">120-4 pot B 10/14</strain>
    </source>
</reference>
<dbReference type="Proteomes" id="UP000789901">
    <property type="component" value="Unassembled WGS sequence"/>
</dbReference>
<keyword evidence="1" id="KW-0472">Membrane</keyword>
<accession>A0ABN7VL22</accession>
<evidence type="ECO:0000256" key="1">
    <source>
        <dbReference type="SAM" id="Phobius"/>
    </source>
</evidence>
<keyword evidence="3" id="KW-1185">Reference proteome</keyword>
<evidence type="ECO:0000313" key="3">
    <source>
        <dbReference type="Proteomes" id="UP000789901"/>
    </source>
</evidence>
<name>A0ABN7VL22_GIGMA</name>
<dbReference type="EMBL" id="CAJVQB010017047">
    <property type="protein sequence ID" value="CAG8782497.1"/>
    <property type="molecule type" value="Genomic_DNA"/>
</dbReference>
<evidence type="ECO:0000313" key="2">
    <source>
        <dbReference type="EMBL" id="CAG8782497.1"/>
    </source>
</evidence>
<sequence length="75" mass="8678">RFTIYDKTILNNNTYIFDTLNFKWVNTLDRSISLTTPQIIVITISAIIAVVLIIIVVVVLRKRKESIKNEHLSSF</sequence>
<keyword evidence="1" id="KW-0812">Transmembrane</keyword>
<feature type="transmembrane region" description="Helical" evidence="1">
    <location>
        <begin position="39"/>
        <end position="60"/>
    </location>
</feature>
<comment type="caution">
    <text evidence="2">The sequence shown here is derived from an EMBL/GenBank/DDBJ whole genome shotgun (WGS) entry which is preliminary data.</text>
</comment>
<feature type="non-terminal residue" evidence="2">
    <location>
        <position position="1"/>
    </location>
</feature>
<gene>
    <name evidence="2" type="ORF">GMARGA_LOCUS19931</name>
</gene>
<keyword evidence="1" id="KW-1133">Transmembrane helix</keyword>
<proteinExistence type="predicted"/>
<protein>
    <submittedName>
        <fullName evidence="2">46353_t:CDS:1</fullName>
    </submittedName>
</protein>